<proteinExistence type="predicted"/>
<dbReference type="InterPro" id="IPR008889">
    <property type="entry name" value="VQ"/>
</dbReference>
<feature type="compositionally biased region" description="Polar residues" evidence="1">
    <location>
        <begin position="81"/>
        <end position="105"/>
    </location>
</feature>
<dbReference type="GO" id="GO:0005516">
    <property type="term" value="F:calmodulin binding"/>
    <property type="evidence" value="ECO:0007669"/>
    <property type="project" value="TreeGrafter"/>
</dbReference>
<feature type="region of interest" description="Disordered" evidence="1">
    <location>
        <begin position="76"/>
        <end position="121"/>
    </location>
</feature>
<evidence type="ECO:0000313" key="4">
    <source>
        <dbReference type="Proteomes" id="UP001420932"/>
    </source>
</evidence>
<accession>A0AAP0Q916</accession>
<dbReference type="GO" id="GO:0005634">
    <property type="term" value="C:nucleus"/>
    <property type="evidence" value="ECO:0007669"/>
    <property type="project" value="TreeGrafter"/>
</dbReference>
<evidence type="ECO:0000313" key="3">
    <source>
        <dbReference type="EMBL" id="KAK9170574.1"/>
    </source>
</evidence>
<comment type="caution">
    <text evidence="3">The sequence shown here is derived from an EMBL/GenBank/DDBJ whole genome shotgun (WGS) entry which is preliminary data.</text>
</comment>
<dbReference type="Pfam" id="PF05678">
    <property type="entry name" value="VQ"/>
    <property type="match status" value="1"/>
</dbReference>
<dbReference type="PANTHER" id="PTHR33179:SF9">
    <property type="entry name" value="OS01G0278000 PROTEIN"/>
    <property type="match status" value="1"/>
</dbReference>
<sequence length="251" mass="27103">MALPESLMMSLEPWTATFNSVSDLWTNELFNRETETLAKALQISLSSGSETLANAAAEFDENAFFQYRIDLPEMESLPAPASTSGSDLESLSPANRRQSVLSSVPNRKIAKRKSRGAKRSSTTFIAADPENFRQMVQQVTGKKFADGGNAAAAAAAAEVLRPAAHRSSEWMLQSCHLPTLDTSALLLKNQLQVDASAKPPPPPPHRQLDNRTTVLPARHVAFGGLASGGAGFDEMEKYHQCFPTLESGGVM</sequence>
<organism evidence="3 4">
    <name type="scientific">Stephania yunnanensis</name>
    <dbReference type="NCBI Taxonomy" id="152371"/>
    <lineage>
        <taxon>Eukaryota</taxon>
        <taxon>Viridiplantae</taxon>
        <taxon>Streptophyta</taxon>
        <taxon>Embryophyta</taxon>
        <taxon>Tracheophyta</taxon>
        <taxon>Spermatophyta</taxon>
        <taxon>Magnoliopsida</taxon>
        <taxon>Ranunculales</taxon>
        <taxon>Menispermaceae</taxon>
        <taxon>Menispermoideae</taxon>
        <taxon>Cissampelideae</taxon>
        <taxon>Stephania</taxon>
    </lineage>
</organism>
<dbReference type="PANTHER" id="PTHR33179">
    <property type="entry name" value="VQ MOTIF-CONTAINING PROTEIN"/>
    <property type="match status" value="1"/>
</dbReference>
<dbReference type="AlphaFoldDB" id="A0AAP0Q916"/>
<reference evidence="3 4" key="1">
    <citation type="submission" date="2024-01" db="EMBL/GenBank/DDBJ databases">
        <title>Genome assemblies of Stephania.</title>
        <authorList>
            <person name="Yang L."/>
        </authorList>
    </citation>
    <scope>NUCLEOTIDE SEQUENCE [LARGE SCALE GENOMIC DNA]</scope>
    <source>
        <strain evidence="3">YNDBR</strain>
        <tissue evidence="3">Leaf</tissue>
    </source>
</reference>
<dbReference type="EMBL" id="JBBNAF010000001">
    <property type="protein sequence ID" value="KAK9170574.1"/>
    <property type="molecule type" value="Genomic_DNA"/>
</dbReference>
<name>A0AAP0Q916_9MAGN</name>
<protein>
    <recommendedName>
        <fullName evidence="2">VQ domain-containing protein</fullName>
    </recommendedName>
</protein>
<feature type="compositionally biased region" description="Basic residues" evidence="1">
    <location>
        <begin position="108"/>
        <end position="118"/>
    </location>
</feature>
<evidence type="ECO:0000256" key="1">
    <source>
        <dbReference type="SAM" id="MobiDB-lite"/>
    </source>
</evidence>
<dbReference type="InterPro" id="IPR039609">
    <property type="entry name" value="VQ_15/22"/>
</dbReference>
<feature type="domain" description="VQ" evidence="2">
    <location>
        <begin position="119"/>
        <end position="142"/>
    </location>
</feature>
<gene>
    <name evidence="3" type="ORF">Syun_002714</name>
</gene>
<dbReference type="Proteomes" id="UP001420932">
    <property type="component" value="Unassembled WGS sequence"/>
</dbReference>
<evidence type="ECO:0000259" key="2">
    <source>
        <dbReference type="Pfam" id="PF05678"/>
    </source>
</evidence>
<keyword evidence="4" id="KW-1185">Reference proteome</keyword>
<dbReference type="GO" id="GO:0006970">
    <property type="term" value="P:response to osmotic stress"/>
    <property type="evidence" value="ECO:0007669"/>
    <property type="project" value="TreeGrafter"/>
</dbReference>